<feature type="transmembrane region" description="Helical" evidence="1">
    <location>
        <begin position="447"/>
        <end position="464"/>
    </location>
</feature>
<sequence length="733" mass="83978">MFEVLCCITVAIPKIASHRRHFPRQAKQYNFNPLEETMSNASKCREQLQSIPQITFLLIIYFQSIAKSDNVDEWISNAFQKCTIKIVGNPGDFNIKIPRYASRHPVTIDLYTFPQNHGPYNLTHLSLINGYSESSSNSKFPAKYTHCSVQLYFPVYYRNFQVVLNSLQNSLKGMVLLNDNPHFVIYMFTRLQALFPDLEFNLISLWNGISLTALPLIALRNSIRLVCLTCSRPFENPLGNFLTSGKFIHTKTKLNSEVKILTRNLSRKQVFFFGIQSQNIPFGSSCSMKKVGLTTPVELCAAFALLRKYNFTLGNPNRPYYPYDLIGELWMGQIMSTAAMKNTFLDVVKTHTRNAWIPYGCLYNPYVYVAFLSKEYAIDFLSLFQPFDFTTGCAFTVSTIALLFVTKIWIIKVIDENFSLFELIFFPIATLFEQGSKKVIASFQSTVGGYFLISTWLFLCYIIGNEYKGFLYSGMTSSPIQPVPESMIDMVMQSDMPYFTTTKHEFNGKYYSTLKDLVLADMIYSGEDNFMKRFLVRFRHRLSLVSARESNIIYNITKGLPVHSEHGMKILNKKFAIVSTKGDTEFFVGLMKKLTDFYIIPNKKVSPFVSRVPWYAKRNNFAKLVTLGIAQLVESGVYGRWIKNFRKQQLIGRLVEVDRKLNITGGNYFGMVVLAESQKQGIEGASIKLDGIYLVFIAVSMFLLISVFVFCTEKILNCECNAMKRRKTPVMIF</sequence>
<keyword evidence="1" id="KW-1133">Transmembrane helix</keyword>
<protein>
    <submittedName>
        <fullName evidence="2">Uncharacterized protein</fullName>
    </submittedName>
</protein>
<evidence type="ECO:0000256" key="1">
    <source>
        <dbReference type="SAM" id="Phobius"/>
    </source>
</evidence>
<keyword evidence="1" id="KW-0812">Transmembrane</keyword>
<comment type="caution">
    <text evidence="2">The sequence shown here is derived from an EMBL/GenBank/DDBJ whole genome shotgun (WGS) entry which is preliminary data.</text>
</comment>
<dbReference type="Proteomes" id="UP001642540">
    <property type="component" value="Unassembled WGS sequence"/>
</dbReference>
<accession>A0ABP1QN72</accession>
<keyword evidence="1" id="KW-0472">Membrane</keyword>
<gene>
    <name evidence="2" type="ORF">ODALV1_LOCUS12080</name>
</gene>
<dbReference type="EMBL" id="CAXLJM020000036">
    <property type="protein sequence ID" value="CAL8105487.1"/>
    <property type="molecule type" value="Genomic_DNA"/>
</dbReference>
<proteinExistence type="predicted"/>
<organism evidence="2 3">
    <name type="scientific">Orchesella dallaii</name>
    <dbReference type="NCBI Taxonomy" id="48710"/>
    <lineage>
        <taxon>Eukaryota</taxon>
        <taxon>Metazoa</taxon>
        <taxon>Ecdysozoa</taxon>
        <taxon>Arthropoda</taxon>
        <taxon>Hexapoda</taxon>
        <taxon>Collembola</taxon>
        <taxon>Entomobryomorpha</taxon>
        <taxon>Entomobryoidea</taxon>
        <taxon>Orchesellidae</taxon>
        <taxon>Orchesellinae</taxon>
        <taxon>Orchesella</taxon>
    </lineage>
</organism>
<feature type="transmembrane region" description="Helical" evidence="1">
    <location>
        <begin position="389"/>
        <end position="410"/>
    </location>
</feature>
<keyword evidence="3" id="KW-1185">Reference proteome</keyword>
<evidence type="ECO:0000313" key="3">
    <source>
        <dbReference type="Proteomes" id="UP001642540"/>
    </source>
</evidence>
<name>A0ABP1QN72_9HEXA</name>
<reference evidence="2 3" key="1">
    <citation type="submission" date="2024-08" db="EMBL/GenBank/DDBJ databases">
        <authorList>
            <person name="Cucini C."/>
            <person name="Frati F."/>
        </authorList>
    </citation>
    <scope>NUCLEOTIDE SEQUENCE [LARGE SCALE GENOMIC DNA]</scope>
</reference>
<feature type="transmembrane region" description="Helical" evidence="1">
    <location>
        <begin position="691"/>
        <end position="710"/>
    </location>
</feature>
<evidence type="ECO:0000313" key="2">
    <source>
        <dbReference type="EMBL" id="CAL8105487.1"/>
    </source>
</evidence>